<protein>
    <submittedName>
        <fullName evidence="1">Uncharacterized protein</fullName>
    </submittedName>
</protein>
<gene>
    <name evidence="1" type="ORF">ASN_111</name>
</gene>
<organism evidence="1 2">
    <name type="scientific">Acetobacter senegalensis</name>
    <dbReference type="NCBI Taxonomy" id="446692"/>
    <lineage>
        <taxon>Bacteria</taxon>
        <taxon>Pseudomonadati</taxon>
        <taxon>Pseudomonadota</taxon>
        <taxon>Alphaproteobacteria</taxon>
        <taxon>Acetobacterales</taxon>
        <taxon>Acetobacteraceae</taxon>
        <taxon>Acetobacter</taxon>
    </lineage>
</organism>
<name>A0A0U5ERG1_9PROT</name>
<sequence length="30" mass="3737">MRFKIHSGRLLIAGRDLQRLIRVPFWLWEE</sequence>
<evidence type="ECO:0000313" key="2">
    <source>
        <dbReference type="Proteomes" id="UP000056109"/>
    </source>
</evidence>
<keyword evidence="2" id="KW-1185">Reference proteome</keyword>
<proteinExistence type="predicted"/>
<evidence type="ECO:0000313" key="1">
    <source>
        <dbReference type="EMBL" id="CEF39558.1"/>
    </source>
</evidence>
<dbReference type="EMBL" id="LN606600">
    <property type="protein sequence ID" value="CEF39558.1"/>
    <property type="molecule type" value="Genomic_DNA"/>
</dbReference>
<accession>A0A0U5ERG1</accession>
<dbReference type="KEGG" id="asz:ASN_111"/>
<reference evidence="2" key="1">
    <citation type="submission" date="2014-09" db="EMBL/GenBank/DDBJ databases">
        <authorList>
            <person name="Illeghems K.G."/>
        </authorList>
    </citation>
    <scope>NUCLEOTIDE SEQUENCE [LARGE SCALE GENOMIC DNA]</scope>
    <source>
        <strain evidence="2">108B</strain>
    </source>
</reference>
<dbReference type="AlphaFoldDB" id="A0A0U5ERG1"/>
<dbReference type="Proteomes" id="UP000056109">
    <property type="component" value="Chromosome I"/>
</dbReference>